<dbReference type="Proteomes" id="UP000663843">
    <property type="component" value="Unassembled WGS sequence"/>
</dbReference>
<dbReference type="InterPro" id="IPR029058">
    <property type="entry name" value="AB_hydrolase_fold"/>
</dbReference>
<feature type="domain" description="Fungal lipase-type" evidence="6">
    <location>
        <begin position="16"/>
        <end position="141"/>
    </location>
</feature>
<evidence type="ECO:0000256" key="1">
    <source>
        <dbReference type="ARBA" id="ARBA00023157"/>
    </source>
</evidence>
<name>A0A8H2W6A7_9AGAM</name>
<keyword evidence="1" id="KW-1015">Disulfide bond</keyword>
<dbReference type="AlphaFoldDB" id="A0A8H2W6A7"/>
<dbReference type="PANTHER" id="PTHR45856">
    <property type="entry name" value="ALPHA/BETA-HYDROLASES SUPERFAMILY PROTEIN"/>
    <property type="match status" value="1"/>
</dbReference>
<dbReference type="InterPro" id="IPR002921">
    <property type="entry name" value="Fungal_lipase-type"/>
</dbReference>
<evidence type="ECO:0000256" key="2">
    <source>
        <dbReference type="ARBA" id="ARBA00043996"/>
    </source>
</evidence>
<comment type="catalytic activity">
    <reaction evidence="4">
        <text>a monoacylglycerol + H2O = glycerol + a fatty acid + H(+)</text>
        <dbReference type="Rhea" id="RHEA:15245"/>
        <dbReference type="ChEBI" id="CHEBI:15377"/>
        <dbReference type="ChEBI" id="CHEBI:15378"/>
        <dbReference type="ChEBI" id="CHEBI:17408"/>
        <dbReference type="ChEBI" id="CHEBI:17754"/>
        <dbReference type="ChEBI" id="CHEBI:28868"/>
    </reaction>
</comment>
<evidence type="ECO:0000259" key="6">
    <source>
        <dbReference type="Pfam" id="PF01764"/>
    </source>
</evidence>
<sequence length="205" mass="21803">MTWLTWYTPASVISLADADFFLTPLNPVLFPGVPSSVQVHNGFETIQAMSAQGKLGAVQALKAKHSSASITLVGLGHGGAISFLDAIYLQLHILSGVAIKVVTHGMPRVGNQAFADYVDSHLSDVSRINNMKDVIPILPGRFLGFHHSSGEKHILSIGSWVACAGQDNTDQQCSTGDVPNIFSGTVNDNRGPYENITIDDSACNA</sequence>
<comment type="caution">
    <text evidence="7">The sequence shown here is derived from an EMBL/GenBank/DDBJ whole genome shotgun (WGS) entry which is preliminary data.</text>
</comment>
<dbReference type="Pfam" id="PF01764">
    <property type="entry name" value="Lipase_3"/>
    <property type="match status" value="1"/>
</dbReference>
<protein>
    <recommendedName>
        <fullName evidence="6">Fungal lipase-type domain-containing protein</fullName>
    </recommendedName>
</protein>
<keyword evidence="5" id="KW-0732">Signal</keyword>
<dbReference type="InterPro" id="IPR051218">
    <property type="entry name" value="Sec_MonoDiacylglyc_Lipase"/>
</dbReference>
<reference evidence="7" key="1">
    <citation type="submission" date="2021-01" db="EMBL/GenBank/DDBJ databases">
        <authorList>
            <person name="Kaushik A."/>
        </authorList>
    </citation>
    <scope>NUCLEOTIDE SEQUENCE</scope>
    <source>
        <strain evidence="7">AG2-2IIIB</strain>
    </source>
</reference>
<evidence type="ECO:0000313" key="8">
    <source>
        <dbReference type="Proteomes" id="UP000663843"/>
    </source>
</evidence>
<evidence type="ECO:0000256" key="5">
    <source>
        <dbReference type="SAM" id="SignalP"/>
    </source>
</evidence>
<dbReference type="PANTHER" id="PTHR45856:SF24">
    <property type="entry name" value="FUNGAL LIPASE-LIKE DOMAIN-CONTAINING PROTEIN"/>
    <property type="match status" value="1"/>
</dbReference>
<evidence type="ECO:0000313" key="7">
    <source>
        <dbReference type="EMBL" id="CAE6342437.1"/>
    </source>
</evidence>
<comment type="similarity">
    <text evidence="2">Belongs to the AB hydrolase superfamily. Lipase family. Class 3 subfamily.</text>
</comment>
<dbReference type="SUPFAM" id="SSF53474">
    <property type="entry name" value="alpha/beta-Hydrolases"/>
    <property type="match status" value="1"/>
</dbReference>
<accession>A0A8H2W6A7</accession>
<comment type="catalytic activity">
    <reaction evidence="3">
        <text>a diacylglycerol + H2O = a monoacylglycerol + a fatty acid + H(+)</text>
        <dbReference type="Rhea" id="RHEA:32731"/>
        <dbReference type="ChEBI" id="CHEBI:15377"/>
        <dbReference type="ChEBI" id="CHEBI:15378"/>
        <dbReference type="ChEBI" id="CHEBI:17408"/>
        <dbReference type="ChEBI" id="CHEBI:18035"/>
        <dbReference type="ChEBI" id="CHEBI:28868"/>
    </reaction>
</comment>
<evidence type="ECO:0000256" key="3">
    <source>
        <dbReference type="ARBA" id="ARBA00047591"/>
    </source>
</evidence>
<proteinExistence type="inferred from homology"/>
<dbReference type="EMBL" id="CAJMWT010000351">
    <property type="protein sequence ID" value="CAE6342437.1"/>
    <property type="molecule type" value="Genomic_DNA"/>
</dbReference>
<dbReference type="Gene3D" id="3.40.50.1820">
    <property type="entry name" value="alpha/beta hydrolase"/>
    <property type="match status" value="1"/>
</dbReference>
<dbReference type="CDD" id="cd00519">
    <property type="entry name" value="Lipase_3"/>
    <property type="match status" value="1"/>
</dbReference>
<dbReference type="GO" id="GO:0006629">
    <property type="term" value="P:lipid metabolic process"/>
    <property type="evidence" value="ECO:0007669"/>
    <property type="project" value="InterPro"/>
</dbReference>
<evidence type="ECO:0000256" key="4">
    <source>
        <dbReference type="ARBA" id="ARBA00048461"/>
    </source>
</evidence>
<feature type="chain" id="PRO_5034881596" description="Fungal lipase-type domain-containing protein" evidence="5">
    <location>
        <begin position="19"/>
        <end position="205"/>
    </location>
</feature>
<organism evidence="7 8">
    <name type="scientific">Rhizoctonia solani</name>
    <dbReference type="NCBI Taxonomy" id="456999"/>
    <lineage>
        <taxon>Eukaryota</taxon>
        <taxon>Fungi</taxon>
        <taxon>Dikarya</taxon>
        <taxon>Basidiomycota</taxon>
        <taxon>Agaricomycotina</taxon>
        <taxon>Agaricomycetes</taxon>
        <taxon>Cantharellales</taxon>
        <taxon>Ceratobasidiaceae</taxon>
        <taxon>Rhizoctonia</taxon>
    </lineage>
</organism>
<feature type="signal peptide" evidence="5">
    <location>
        <begin position="1"/>
        <end position="18"/>
    </location>
</feature>
<gene>
    <name evidence="7" type="ORF">RDB_LOCUS3324</name>
</gene>